<dbReference type="EMBL" id="CP064030">
    <property type="protein sequence ID" value="QRN55830.1"/>
    <property type="molecule type" value="Genomic_DNA"/>
</dbReference>
<evidence type="ECO:0000259" key="1">
    <source>
        <dbReference type="Pfam" id="PF00248"/>
    </source>
</evidence>
<evidence type="ECO:0000313" key="3">
    <source>
        <dbReference type="Proteomes" id="UP000663181"/>
    </source>
</evidence>
<dbReference type="PROSITE" id="PS00798">
    <property type="entry name" value="ALDOKETO_REDUCTASE_1"/>
    <property type="match status" value="1"/>
</dbReference>
<gene>
    <name evidence="2" type="ORF">ISN74_08320</name>
</gene>
<dbReference type="Proteomes" id="UP000663181">
    <property type="component" value="Chromosome"/>
</dbReference>
<sequence>MPASESLRDKKITLNHGGGAIPVVGFGTLIPNAVAAKPAIKAALEFGFRHIDGAEVYRNEDVVGDAMREAFEVGTVKREELFVTTKLWNNNHRPDRVKLAFEASLRRLQLDYLDCYLIHTPFAFQPGDEQYPMNERDEPIYDTGVTLAETWRAMERLVDEGRCRSIGLSDITLDKVKEIVAIARIKPSVVQVECHPYLPEWELLEFCQRHGIVLLAFAPLGHGMEPRITDDPVIKAIAQRVNKTPAQVALAWAAQRGTAFLTTSTNPAHIAENFDISPLPEDAMQEMKNLITTSIRLNAVVETGVPGFVPRGA</sequence>
<dbReference type="InterPro" id="IPR023210">
    <property type="entry name" value="NADP_OxRdtase_dom"/>
</dbReference>
<protein>
    <submittedName>
        <fullName evidence="2">Aldo/keto reductase</fullName>
    </submittedName>
</protein>
<dbReference type="InterPro" id="IPR036812">
    <property type="entry name" value="NAD(P)_OxRdtase_dom_sf"/>
</dbReference>
<dbReference type="PIRSF" id="PIRSF000097">
    <property type="entry name" value="AKR"/>
    <property type="match status" value="1"/>
</dbReference>
<dbReference type="InterPro" id="IPR018170">
    <property type="entry name" value="Aldo/ket_reductase_CS"/>
</dbReference>
<dbReference type="InterPro" id="IPR020471">
    <property type="entry name" value="AKR"/>
</dbReference>
<accession>A0ABX7GZS6</accession>
<name>A0ABX7GZS6_9GAMM</name>
<dbReference type="Pfam" id="PF00248">
    <property type="entry name" value="Aldo_ket_red"/>
    <property type="match status" value="1"/>
</dbReference>
<proteinExistence type="predicted"/>
<dbReference type="PANTHER" id="PTHR11732">
    <property type="entry name" value="ALDO/KETO REDUCTASE"/>
    <property type="match status" value="1"/>
</dbReference>
<organism evidence="2 3">
    <name type="scientific">Dyella caseinilytica</name>
    <dbReference type="NCBI Taxonomy" id="1849581"/>
    <lineage>
        <taxon>Bacteria</taxon>
        <taxon>Pseudomonadati</taxon>
        <taxon>Pseudomonadota</taxon>
        <taxon>Gammaproteobacteria</taxon>
        <taxon>Lysobacterales</taxon>
        <taxon>Rhodanobacteraceae</taxon>
        <taxon>Dyella</taxon>
    </lineage>
</organism>
<dbReference type="SUPFAM" id="SSF51430">
    <property type="entry name" value="NAD(P)-linked oxidoreductase"/>
    <property type="match status" value="1"/>
</dbReference>
<dbReference type="Gene3D" id="3.20.20.100">
    <property type="entry name" value="NADP-dependent oxidoreductase domain"/>
    <property type="match status" value="1"/>
</dbReference>
<feature type="domain" description="NADP-dependent oxidoreductase" evidence="1">
    <location>
        <begin position="34"/>
        <end position="290"/>
    </location>
</feature>
<reference evidence="2 3" key="1">
    <citation type="submission" date="2020-10" db="EMBL/GenBank/DDBJ databases">
        <title>Phylogeny of dyella-like bacteria.</title>
        <authorList>
            <person name="Fu J."/>
        </authorList>
    </citation>
    <scope>NUCLEOTIDE SEQUENCE [LARGE SCALE GENOMIC DNA]</scope>
    <source>
        <strain evidence="2 3">DHOB09</strain>
    </source>
</reference>
<keyword evidence="3" id="KW-1185">Reference proteome</keyword>
<evidence type="ECO:0000313" key="2">
    <source>
        <dbReference type="EMBL" id="QRN55830.1"/>
    </source>
</evidence>
<dbReference type="PRINTS" id="PR00069">
    <property type="entry name" value="ALDKETRDTASE"/>
</dbReference>